<dbReference type="Gene3D" id="3.30.160.60">
    <property type="entry name" value="Classic Zinc Finger"/>
    <property type="match status" value="1"/>
</dbReference>
<protein>
    <recommendedName>
        <fullName evidence="9">C2H2-type domain-containing protein</fullName>
    </recommendedName>
</protein>
<comment type="subcellular location">
    <subcellularLocation>
        <location evidence="1">Nucleus</location>
    </subcellularLocation>
</comment>
<organism evidence="10 11">
    <name type="scientific">Athelia psychrophila</name>
    <dbReference type="NCBI Taxonomy" id="1759441"/>
    <lineage>
        <taxon>Eukaryota</taxon>
        <taxon>Fungi</taxon>
        <taxon>Dikarya</taxon>
        <taxon>Basidiomycota</taxon>
        <taxon>Agaricomycotina</taxon>
        <taxon>Agaricomycetes</taxon>
        <taxon>Agaricomycetidae</taxon>
        <taxon>Atheliales</taxon>
        <taxon>Atheliaceae</taxon>
        <taxon>Athelia</taxon>
    </lineage>
</organism>
<dbReference type="SUPFAM" id="SSF57667">
    <property type="entry name" value="beta-beta-alpha zinc fingers"/>
    <property type="match status" value="1"/>
</dbReference>
<dbReference type="InterPro" id="IPR036236">
    <property type="entry name" value="Znf_C2H2_sf"/>
</dbReference>
<dbReference type="EMBL" id="KV417522">
    <property type="protein sequence ID" value="KZP25101.1"/>
    <property type="molecule type" value="Genomic_DNA"/>
</dbReference>
<evidence type="ECO:0000256" key="5">
    <source>
        <dbReference type="ARBA" id="ARBA00022833"/>
    </source>
</evidence>
<evidence type="ECO:0000313" key="11">
    <source>
        <dbReference type="Proteomes" id="UP000076532"/>
    </source>
</evidence>
<keyword evidence="3" id="KW-0677">Repeat</keyword>
<dbReference type="STRING" id="436010.A0A166NKC0"/>
<gene>
    <name evidence="10" type="ORF">FIBSPDRAFT_1041603</name>
</gene>
<accession>A0A166NKC0</accession>
<reference evidence="10 11" key="1">
    <citation type="journal article" date="2016" name="Mol. Biol. Evol.">
        <title>Comparative Genomics of Early-Diverging Mushroom-Forming Fungi Provides Insights into the Origins of Lignocellulose Decay Capabilities.</title>
        <authorList>
            <person name="Nagy L.G."/>
            <person name="Riley R."/>
            <person name="Tritt A."/>
            <person name="Adam C."/>
            <person name="Daum C."/>
            <person name="Floudas D."/>
            <person name="Sun H."/>
            <person name="Yadav J.S."/>
            <person name="Pangilinan J."/>
            <person name="Larsson K.H."/>
            <person name="Matsuura K."/>
            <person name="Barry K."/>
            <person name="Labutti K."/>
            <person name="Kuo R."/>
            <person name="Ohm R.A."/>
            <person name="Bhattacharya S.S."/>
            <person name="Shirouzu T."/>
            <person name="Yoshinaga Y."/>
            <person name="Martin F.M."/>
            <person name="Grigoriev I.V."/>
            <person name="Hibbett D.S."/>
        </authorList>
    </citation>
    <scope>NUCLEOTIDE SEQUENCE [LARGE SCALE GENOMIC DNA]</scope>
    <source>
        <strain evidence="10 11">CBS 109695</strain>
    </source>
</reference>
<evidence type="ECO:0000256" key="8">
    <source>
        <dbReference type="SAM" id="MobiDB-lite"/>
    </source>
</evidence>
<name>A0A166NKC0_9AGAM</name>
<dbReference type="GO" id="GO:0000981">
    <property type="term" value="F:DNA-binding transcription factor activity, RNA polymerase II-specific"/>
    <property type="evidence" value="ECO:0007669"/>
    <property type="project" value="TreeGrafter"/>
</dbReference>
<evidence type="ECO:0000256" key="2">
    <source>
        <dbReference type="ARBA" id="ARBA00022723"/>
    </source>
</evidence>
<dbReference type="PANTHER" id="PTHR24394:SF29">
    <property type="entry name" value="MYONEURIN"/>
    <property type="match status" value="1"/>
</dbReference>
<dbReference type="GO" id="GO:0005634">
    <property type="term" value="C:nucleus"/>
    <property type="evidence" value="ECO:0007669"/>
    <property type="project" value="UniProtKB-SubCell"/>
</dbReference>
<dbReference type="AlphaFoldDB" id="A0A166NKC0"/>
<dbReference type="PANTHER" id="PTHR24394">
    <property type="entry name" value="ZINC FINGER PROTEIN"/>
    <property type="match status" value="1"/>
</dbReference>
<keyword evidence="11" id="KW-1185">Reference proteome</keyword>
<evidence type="ECO:0000256" key="7">
    <source>
        <dbReference type="PROSITE-ProRule" id="PRU00042"/>
    </source>
</evidence>
<evidence type="ECO:0000256" key="1">
    <source>
        <dbReference type="ARBA" id="ARBA00004123"/>
    </source>
</evidence>
<dbReference type="SMART" id="SM00355">
    <property type="entry name" value="ZnF_C2H2"/>
    <property type="match status" value="3"/>
</dbReference>
<evidence type="ECO:0000256" key="4">
    <source>
        <dbReference type="ARBA" id="ARBA00022771"/>
    </source>
</evidence>
<feature type="compositionally biased region" description="Basic and acidic residues" evidence="8">
    <location>
        <begin position="82"/>
        <end position="100"/>
    </location>
</feature>
<keyword evidence="6" id="KW-0539">Nucleus</keyword>
<feature type="region of interest" description="Disordered" evidence="8">
    <location>
        <begin position="81"/>
        <end position="103"/>
    </location>
</feature>
<dbReference type="Proteomes" id="UP000076532">
    <property type="component" value="Unassembled WGS sequence"/>
</dbReference>
<evidence type="ECO:0000313" key="10">
    <source>
        <dbReference type="EMBL" id="KZP25101.1"/>
    </source>
</evidence>
<sequence length="327" mass="36115">MPHQPTSNSASLVQCPLCGRKISGKSIKRHMAKHDGIDYPCRTCDKTFTQATNRDVHEKSSHKGLILVCDVCGWSTGQNAEMTRHKQDRHGHPTRGEKGGVRVSHSVKQVAGTQRVDKRRKRIAPYVRAMPSASLVYDVSPPAWSPSSNSLLAFSPSYPLLSLSPPLVLSSPDLLWNRDQPTVFESSPYDLDNLHLSRHDLSEPSTENPFNDPESFMASMPDAYVSPLVPSTESTCTPPLNLSSTPSPGSLACSSGPSPAEAFFFDEYAFFLNQQRILEQMGPVQELDSWKALASNDMDMEFLNEPISHIAPESLSLLPQSTQYLTF</sequence>
<evidence type="ECO:0000256" key="3">
    <source>
        <dbReference type="ARBA" id="ARBA00022737"/>
    </source>
</evidence>
<evidence type="ECO:0000259" key="9">
    <source>
        <dbReference type="PROSITE" id="PS50157"/>
    </source>
</evidence>
<dbReference type="PROSITE" id="PS00028">
    <property type="entry name" value="ZINC_FINGER_C2H2_1"/>
    <property type="match status" value="1"/>
</dbReference>
<keyword evidence="5" id="KW-0862">Zinc</keyword>
<keyword evidence="4 7" id="KW-0863">Zinc-finger</keyword>
<evidence type="ECO:0000256" key="6">
    <source>
        <dbReference type="ARBA" id="ARBA00023242"/>
    </source>
</evidence>
<dbReference type="InterPro" id="IPR013087">
    <property type="entry name" value="Znf_C2H2_type"/>
</dbReference>
<dbReference type="PROSITE" id="PS50157">
    <property type="entry name" value="ZINC_FINGER_C2H2_2"/>
    <property type="match status" value="1"/>
</dbReference>
<dbReference type="OrthoDB" id="2664367at2759"/>
<feature type="domain" description="C2H2-type" evidence="9">
    <location>
        <begin position="39"/>
        <end position="64"/>
    </location>
</feature>
<keyword evidence="2" id="KW-0479">Metal-binding</keyword>
<dbReference type="GO" id="GO:0008270">
    <property type="term" value="F:zinc ion binding"/>
    <property type="evidence" value="ECO:0007669"/>
    <property type="project" value="UniProtKB-KW"/>
</dbReference>
<proteinExistence type="predicted"/>